<reference evidence="9 10" key="2">
    <citation type="submission" date="2019-05" db="EMBL/GenBank/DDBJ databases">
        <title>Glycomyces buryatensis sp. nov.</title>
        <authorList>
            <person name="Nikitina E."/>
        </authorList>
    </citation>
    <scope>NUCLEOTIDE SEQUENCE [LARGE SCALE GENOMIC DNA]</scope>
    <source>
        <strain evidence="9 10">18</strain>
    </source>
</reference>
<keyword evidence="10" id="KW-1185">Reference proteome</keyword>
<dbReference type="InterPro" id="IPR036691">
    <property type="entry name" value="Endo/exonu/phosph_ase_sf"/>
</dbReference>
<dbReference type="PANTHER" id="PTHR43250">
    <property type="entry name" value="EXODEOXYRIBONUCLEASE III"/>
    <property type="match status" value="1"/>
</dbReference>
<dbReference type="GO" id="GO:0006281">
    <property type="term" value="P:DNA repair"/>
    <property type="evidence" value="ECO:0007669"/>
    <property type="project" value="InterPro"/>
</dbReference>
<feature type="site" description="Transition state stabilizer" evidence="7">
    <location>
        <position position="151"/>
    </location>
</feature>
<dbReference type="NCBIfam" id="TIGR00633">
    <property type="entry name" value="xth"/>
    <property type="match status" value="1"/>
</dbReference>
<dbReference type="InterPro" id="IPR004808">
    <property type="entry name" value="AP_endonuc_1"/>
</dbReference>
<dbReference type="PANTHER" id="PTHR43250:SF2">
    <property type="entry name" value="EXODEOXYRIBONUCLEASE III"/>
    <property type="match status" value="1"/>
</dbReference>
<comment type="caution">
    <text evidence="9">The sequence shown here is derived from an EMBL/GenBank/DDBJ whole genome shotgun (WGS) entry which is preliminary data.</text>
</comment>
<keyword evidence="4 6" id="KW-0460">Magnesium</keyword>
<evidence type="ECO:0000256" key="7">
    <source>
        <dbReference type="PIRSR" id="PIRSR604808-3"/>
    </source>
</evidence>
<reference evidence="10" key="1">
    <citation type="submission" date="2019-04" db="EMBL/GenBank/DDBJ databases">
        <title>Nocardioides xinjiangensis sp. nov.</title>
        <authorList>
            <person name="Liu S."/>
        </authorList>
    </citation>
    <scope>NUCLEOTIDE SEQUENCE [LARGE SCALE GENOMIC DNA]</scope>
    <source>
        <strain evidence="10">18</strain>
    </source>
</reference>
<evidence type="ECO:0000256" key="5">
    <source>
        <dbReference type="PIRSR" id="PIRSR604808-1"/>
    </source>
</evidence>
<feature type="site" description="Interaction with DNA substrate" evidence="7">
    <location>
        <position position="250"/>
    </location>
</feature>
<name>A0A4S8PQJ9_9ACTN</name>
<feature type="active site" description="Proton donor/acceptor" evidence="5">
    <location>
        <position position="149"/>
    </location>
</feature>
<feature type="binding site" evidence="6">
    <location>
        <position position="7"/>
    </location>
    <ligand>
        <name>Mg(2+)</name>
        <dbReference type="ChEBI" id="CHEBI:18420"/>
        <label>1</label>
    </ligand>
</feature>
<dbReference type="PROSITE" id="PS00726">
    <property type="entry name" value="AP_NUCLEASE_F1_1"/>
    <property type="match status" value="1"/>
</dbReference>
<feature type="binding site" evidence="6">
    <location>
        <position position="151"/>
    </location>
    <ligand>
        <name>Mg(2+)</name>
        <dbReference type="ChEBI" id="CHEBI:18420"/>
        <label>1</label>
    </ligand>
</feature>
<evidence type="ECO:0000256" key="3">
    <source>
        <dbReference type="ARBA" id="ARBA00022801"/>
    </source>
</evidence>
<evidence type="ECO:0000259" key="8">
    <source>
        <dbReference type="Pfam" id="PF03372"/>
    </source>
</evidence>
<feature type="active site" description="Proton acceptor" evidence="5">
    <location>
        <position position="250"/>
    </location>
</feature>
<protein>
    <submittedName>
        <fullName evidence="9">Exodeoxyribonuclease III</fullName>
        <ecNumber evidence="9">3.1.11.2</ecNumber>
    </submittedName>
</protein>
<sequence length="259" mass="28307">MRVATWNINSLKARLERLLLWLESTEPDVVCLQELKCAEADVPAEALAAAGYEIAAAGDGRWNGVAILSRVGLADVQRGLDSQPAYDGQVESRAIAATCGGVRVWSVYVPNGREVDHPHFAYKLAFFDALAETVKAGAAGKVPFAVLGDFNVCPSDDDIWSVEEWAGTTHITKPERDALTAVESIGLADVFPRALKHEWPFSYWDYRNLDFPKNRGLRIDLALANPAFKTAVADAYVDRNERKGKGASDHAPLVIDLDL</sequence>
<dbReference type="GO" id="GO:0004519">
    <property type="term" value="F:endonuclease activity"/>
    <property type="evidence" value="ECO:0007669"/>
    <property type="project" value="InterPro"/>
</dbReference>
<feature type="site" description="Important for catalytic activity" evidence="7">
    <location>
        <position position="220"/>
    </location>
</feature>
<feature type="binding site" evidence="6">
    <location>
        <position position="149"/>
    </location>
    <ligand>
        <name>Mg(2+)</name>
        <dbReference type="ChEBI" id="CHEBI:18420"/>
        <label>1</label>
    </ligand>
</feature>
<dbReference type="EMBL" id="STGY01000083">
    <property type="protein sequence ID" value="THV33420.1"/>
    <property type="molecule type" value="Genomic_DNA"/>
</dbReference>
<keyword evidence="2 6" id="KW-0479">Metal-binding</keyword>
<feature type="domain" description="Endonuclease/exonuclease/phosphatase" evidence="8">
    <location>
        <begin position="4"/>
        <end position="250"/>
    </location>
</feature>
<dbReference type="SUPFAM" id="SSF56219">
    <property type="entry name" value="DNase I-like"/>
    <property type="match status" value="1"/>
</dbReference>
<feature type="binding site" evidence="6">
    <location>
        <position position="250"/>
    </location>
    <ligand>
        <name>Mg(2+)</name>
        <dbReference type="ChEBI" id="CHEBI:18420"/>
        <label>1</label>
    </ligand>
</feature>
<dbReference type="InterPro" id="IPR020847">
    <property type="entry name" value="AP_endonuclease_F1_BS"/>
</dbReference>
<organism evidence="9 10">
    <name type="scientific">Glycomyces buryatensis</name>
    <dbReference type="NCBI Taxonomy" id="2570927"/>
    <lineage>
        <taxon>Bacteria</taxon>
        <taxon>Bacillati</taxon>
        <taxon>Actinomycetota</taxon>
        <taxon>Actinomycetes</taxon>
        <taxon>Glycomycetales</taxon>
        <taxon>Glycomycetaceae</taxon>
        <taxon>Glycomyces</taxon>
    </lineage>
</organism>
<dbReference type="RefSeq" id="WP_136537301.1">
    <property type="nucleotide sequence ID" value="NZ_STGY01000083.1"/>
</dbReference>
<feature type="binding site" evidence="6">
    <location>
        <position position="34"/>
    </location>
    <ligand>
        <name>Mg(2+)</name>
        <dbReference type="ChEBI" id="CHEBI:18420"/>
        <label>1</label>
    </ligand>
</feature>
<feature type="active site" evidence="5">
    <location>
        <position position="108"/>
    </location>
</feature>
<dbReference type="GO" id="GO:0003677">
    <property type="term" value="F:DNA binding"/>
    <property type="evidence" value="ECO:0007669"/>
    <property type="project" value="InterPro"/>
</dbReference>
<comment type="similarity">
    <text evidence="1">Belongs to the DNA repair enzymes AP/ExoA family.</text>
</comment>
<dbReference type="PROSITE" id="PS51435">
    <property type="entry name" value="AP_NUCLEASE_F1_4"/>
    <property type="match status" value="1"/>
</dbReference>
<evidence type="ECO:0000256" key="6">
    <source>
        <dbReference type="PIRSR" id="PIRSR604808-2"/>
    </source>
</evidence>
<dbReference type="GO" id="GO:0008311">
    <property type="term" value="F:double-stranded DNA 3'-5' DNA exonuclease activity"/>
    <property type="evidence" value="ECO:0007669"/>
    <property type="project" value="UniProtKB-EC"/>
</dbReference>
<dbReference type="Pfam" id="PF03372">
    <property type="entry name" value="Exo_endo_phos"/>
    <property type="match status" value="1"/>
</dbReference>
<proteinExistence type="inferred from homology"/>
<dbReference type="GO" id="GO:0046872">
    <property type="term" value="F:metal ion binding"/>
    <property type="evidence" value="ECO:0007669"/>
    <property type="project" value="UniProtKB-KW"/>
</dbReference>
<dbReference type="EC" id="3.1.11.2" evidence="9"/>
<dbReference type="NCBIfam" id="TIGR00195">
    <property type="entry name" value="exoDNase_III"/>
    <property type="match status" value="1"/>
</dbReference>
<gene>
    <name evidence="9" type="primary">xth</name>
    <name evidence="9" type="ORF">FAB82_25060</name>
</gene>
<evidence type="ECO:0000313" key="10">
    <source>
        <dbReference type="Proteomes" id="UP000308760"/>
    </source>
</evidence>
<accession>A0A4S8PQJ9</accession>
<evidence type="ECO:0000313" key="9">
    <source>
        <dbReference type="EMBL" id="THV33420.1"/>
    </source>
</evidence>
<dbReference type="AlphaFoldDB" id="A0A4S8PQJ9"/>
<keyword evidence="3 9" id="KW-0378">Hydrolase</keyword>
<feature type="binding site" evidence="6">
    <location>
        <position position="249"/>
    </location>
    <ligand>
        <name>Mg(2+)</name>
        <dbReference type="ChEBI" id="CHEBI:18420"/>
        <label>1</label>
    </ligand>
</feature>
<dbReference type="Proteomes" id="UP000308760">
    <property type="component" value="Unassembled WGS sequence"/>
</dbReference>
<comment type="cofactor">
    <cofactor evidence="6">
        <name>Mg(2+)</name>
        <dbReference type="ChEBI" id="CHEBI:18420"/>
    </cofactor>
    <cofactor evidence="6">
        <name>Mn(2+)</name>
        <dbReference type="ChEBI" id="CHEBI:29035"/>
    </cofactor>
    <text evidence="6">Probably binds two magnesium or manganese ions per subunit.</text>
</comment>
<dbReference type="Gene3D" id="3.60.10.10">
    <property type="entry name" value="Endonuclease/exonuclease/phosphatase"/>
    <property type="match status" value="1"/>
</dbReference>
<evidence type="ECO:0000256" key="4">
    <source>
        <dbReference type="ARBA" id="ARBA00022842"/>
    </source>
</evidence>
<evidence type="ECO:0000256" key="1">
    <source>
        <dbReference type="ARBA" id="ARBA00007092"/>
    </source>
</evidence>
<keyword evidence="6" id="KW-0464">Manganese</keyword>
<dbReference type="InterPro" id="IPR005135">
    <property type="entry name" value="Endo/exonuclease/phosphatase"/>
</dbReference>
<dbReference type="InterPro" id="IPR037493">
    <property type="entry name" value="ExoIII-like"/>
</dbReference>
<evidence type="ECO:0000256" key="2">
    <source>
        <dbReference type="ARBA" id="ARBA00022723"/>
    </source>
</evidence>
<dbReference type="OrthoDB" id="9803914at2"/>